<comment type="similarity">
    <text evidence="2 8">Belongs to the PHP hydrolase family. HisK subfamily.</text>
</comment>
<dbReference type="Gene3D" id="3.20.20.140">
    <property type="entry name" value="Metal-dependent hydrolases"/>
    <property type="match status" value="1"/>
</dbReference>
<evidence type="ECO:0000256" key="1">
    <source>
        <dbReference type="ARBA" id="ARBA00004970"/>
    </source>
</evidence>
<accession>A0A1Y4LVJ9</accession>
<dbReference type="PANTHER" id="PTHR21039:SF0">
    <property type="entry name" value="HISTIDINOL-PHOSPHATASE"/>
    <property type="match status" value="1"/>
</dbReference>
<dbReference type="InterPro" id="IPR016195">
    <property type="entry name" value="Pol/histidinol_Pase-like"/>
</dbReference>
<dbReference type="GeneID" id="79875668"/>
<protein>
    <recommendedName>
        <fullName evidence="3 8">Histidinol-phosphatase</fullName>
        <shortName evidence="8">HolPase</shortName>
        <ecNumber evidence="3 8">3.1.3.15</ecNumber>
    </recommendedName>
</protein>
<evidence type="ECO:0000256" key="7">
    <source>
        <dbReference type="ARBA" id="ARBA00049158"/>
    </source>
</evidence>
<dbReference type="PANTHER" id="PTHR21039">
    <property type="entry name" value="HISTIDINOL PHOSPHATASE-RELATED"/>
    <property type="match status" value="1"/>
</dbReference>
<evidence type="ECO:0000256" key="5">
    <source>
        <dbReference type="ARBA" id="ARBA00022801"/>
    </source>
</evidence>
<dbReference type="GO" id="GO:0004401">
    <property type="term" value="F:histidinol-phosphatase activity"/>
    <property type="evidence" value="ECO:0007669"/>
    <property type="project" value="UniProtKB-UniRule"/>
</dbReference>
<gene>
    <name evidence="10" type="ORF">B5F14_05830</name>
</gene>
<dbReference type="RefSeq" id="WP_035403824.1">
    <property type="nucleotide sequence ID" value="NZ_CABKSV010000125.1"/>
</dbReference>
<keyword evidence="4 8" id="KW-0028">Amino-acid biosynthesis</keyword>
<dbReference type="SUPFAM" id="SSF89550">
    <property type="entry name" value="PHP domain-like"/>
    <property type="match status" value="1"/>
</dbReference>
<evidence type="ECO:0000256" key="2">
    <source>
        <dbReference type="ARBA" id="ARBA00009152"/>
    </source>
</evidence>
<dbReference type="UniPathway" id="UPA00031">
    <property type="reaction ID" value="UER00013"/>
</dbReference>
<organism evidence="10 11">
    <name type="scientific">Faecalitalea cylindroides</name>
    <dbReference type="NCBI Taxonomy" id="39483"/>
    <lineage>
        <taxon>Bacteria</taxon>
        <taxon>Bacillati</taxon>
        <taxon>Bacillota</taxon>
        <taxon>Erysipelotrichia</taxon>
        <taxon>Erysipelotrichales</taxon>
        <taxon>Erysipelotrichaceae</taxon>
        <taxon>Faecalitalea</taxon>
    </lineage>
</organism>
<dbReference type="Pfam" id="PF02811">
    <property type="entry name" value="PHP"/>
    <property type="match status" value="1"/>
</dbReference>
<comment type="catalytic activity">
    <reaction evidence="7 8">
        <text>L-histidinol phosphate + H2O = L-histidinol + phosphate</text>
        <dbReference type="Rhea" id="RHEA:14465"/>
        <dbReference type="ChEBI" id="CHEBI:15377"/>
        <dbReference type="ChEBI" id="CHEBI:43474"/>
        <dbReference type="ChEBI" id="CHEBI:57699"/>
        <dbReference type="ChEBI" id="CHEBI:57980"/>
        <dbReference type="EC" id="3.1.3.15"/>
    </reaction>
</comment>
<dbReference type="CDD" id="cd12110">
    <property type="entry name" value="PHP_HisPPase_Hisj_like"/>
    <property type="match status" value="1"/>
</dbReference>
<evidence type="ECO:0000313" key="10">
    <source>
        <dbReference type="EMBL" id="OUP60627.1"/>
    </source>
</evidence>
<evidence type="ECO:0000256" key="4">
    <source>
        <dbReference type="ARBA" id="ARBA00022605"/>
    </source>
</evidence>
<dbReference type="InterPro" id="IPR004013">
    <property type="entry name" value="PHP_dom"/>
</dbReference>
<proteinExistence type="inferred from homology"/>
<feature type="domain" description="PHP" evidence="9">
    <location>
        <begin position="6"/>
        <end position="188"/>
    </location>
</feature>
<evidence type="ECO:0000256" key="8">
    <source>
        <dbReference type="RuleBase" id="RU366003"/>
    </source>
</evidence>
<dbReference type="GO" id="GO:0000105">
    <property type="term" value="P:L-histidine biosynthetic process"/>
    <property type="evidence" value="ECO:0007669"/>
    <property type="project" value="UniProtKB-UniRule"/>
</dbReference>
<keyword evidence="5 8" id="KW-0378">Hydrolase</keyword>
<dbReference type="AlphaFoldDB" id="A0A1Y4LVJ9"/>
<dbReference type="EC" id="3.1.3.15" evidence="3 8"/>
<reference evidence="11" key="1">
    <citation type="submission" date="2017-04" db="EMBL/GenBank/DDBJ databases">
        <title>Function of individual gut microbiota members based on whole genome sequencing of pure cultures obtained from chicken caecum.</title>
        <authorList>
            <person name="Medvecky M."/>
            <person name="Cejkova D."/>
            <person name="Polansky O."/>
            <person name="Karasova D."/>
            <person name="Kubasova T."/>
            <person name="Cizek A."/>
            <person name="Rychlik I."/>
        </authorList>
    </citation>
    <scope>NUCLEOTIDE SEQUENCE [LARGE SCALE GENOMIC DNA]</scope>
    <source>
        <strain evidence="11">An178</strain>
    </source>
</reference>
<evidence type="ECO:0000313" key="11">
    <source>
        <dbReference type="Proteomes" id="UP000195447"/>
    </source>
</evidence>
<name>A0A1Y4LVJ9_9FIRM</name>
<dbReference type="GO" id="GO:0005737">
    <property type="term" value="C:cytoplasm"/>
    <property type="evidence" value="ECO:0007669"/>
    <property type="project" value="TreeGrafter"/>
</dbReference>
<dbReference type="EMBL" id="NFKM01000009">
    <property type="protein sequence ID" value="OUP60627.1"/>
    <property type="molecule type" value="Genomic_DNA"/>
</dbReference>
<evidence type="ECO:0000256" key="6">
    <source>
        <dbReference type="ARBA" id="ARBA00023102"/>
    </source>
</evidence>
<evidence type="ECO:0000259" key="9">
    <source>
        <dbReference type="Pfam" id="PF02811"/>
    </source>
</evidence>
<keyword evidence="6 8" id="KW-0368">Histidine biosynthesis</keyword>
<evidence type="ECO:0000256" key="3">
    <source>
        <dbReference type="ARBA" id="ARBA00013085"/>
    </source>
</evidence>
<dbReference type="InterPro" id="IPR010140">
    <property type="entry name" value="Histidinol_P_phosphatase_HisJ"/>
</dbReference>
<keyword evidence="11" id="KW-1185">Reference proteome</keyword>
<comment type="caution">
    <text evidence="10">The sequence shown here is derived from an EMBL/GenBank/DDBJ whole genome shotgun (WGS) entry which is preliminary data.</text>
</comment>
<dbReference type="Proteomes" id="UP000195447">
    <property type="component" value="Unassembled WGS sequence"/>
</dbReference>
<sequence length="275" mass="32797">MKQTNFHTHTWRCNHANGSDEEYVLEAIENDFEILGFADHCCWKYDSGFVPWIRMKEQEFPHYKSSIMNLKKKYAKDINIRLGMEAEYFPDKMDWMLDFCIDEDIDYLIFGNHYYQSDETGIYYGSIEPEYVQSYFDSCIEGMRTGMYAYLAHPELIMRNKYLGWNETVEIGFHRICQTAKELDMPLEYNVLGMMYNERYKVDAYPNSRFWKIASQYKNKAIIGMDSHQPFDLNKTNYMKALDNLSKYNVEIIDDIKRVDYLAIKAKKALNNLEF</sequence>
<dbReference type="NCBIfam" id="TIGR01856">
    <property type="entry name" value="hisJ_fam"/>
    <property type="match status" value="1"/>
</dbReference>
<comment type="pathway">
    <text evidence="1 8">Amino-acid biosynthesis; L-histidine biosynthesis; L-histidine from 5-phospho-alpha-D-ribose 1-diphosphate: step 8/9.</text>
</comment>